<dbReference type="AlphaFoldDB" id="A0A1W5D936"/>
<evidence type="ECO:0000313" key="2">
    <source>
        <dbReference type="EMBL" id="SLM39668.1"/>
    </source>
</evidence>
<sequence>MSTPQMNLTSIDWTDYRYTGLNTVSRSLDSEEDEEIALASASTYVTLNLLDSIYQNLSGWSNVVENYTYITVINTNISASTVQSISVQGSAIIDMYNEAKNNDLPFARLSTGMIGTVNLTVPMLTTRCDTEAATNLSAGTILAQLPDPSASNGSLGLQIASDSQMNFTGAYCVLSLQQVYFPVKFRLGYPGPGGLRFDQQTVGLESLAMSPISGTEVANLRRLGMHFSAMLPHLDGLLPKSSFAEHLLLEARRLKAAISGFETEIESLTPAVALIMQYMITTANWNMTASPTERITSFPVRWHVYGSGPRLFWEWATGAVVSVLILTVLFDVFLMFRYRVALGPWLTLHGMMHAANSIDMMWHARKGCAGVAAEESERVKYYVRDIGNWQAEVTDDAGKGILLEKGKRYGELEHRLKDGIDDITCKIHRRR</sequence>
<dbReference type="Proteomes" id="UP000192927">
    <property type="component" value="Unassembled WGS sequence"/>
</dbReference>
<accession>A0A1W5D936</accession>
<evidence type="ECO:0000256" key="1">
    <source>
        <dbReference type="SAM" id="Phobius"/>
    </source>
</evidence>
<proteinExistence type="predicted"/>
<dbReference type="EMBL" id="FWEW01003533">
    <property type="protein sequence ID" value="SLM39668.1"/>
    <property type="molecule type" value="Genomic_DNA"/>
</dbReference>
<keyword evidence="1" id="KW-1133">Transmembrane helix</keyword>
<name>A0A1W5D936_9LECA</name>
<feature type="transmembrane region" description="Helical" evidence="1">
    <location>
        <begin position="315"/>
        <end position="336"/>
    </location>
</feature>
<evidence type="ECO:0000313" key="3">
    <source>
        <dbReference type="Proteomes" id="UP000192927"/>
    </source>
</evidence>
<keyword evidence="1" id="KW-0812">Transmembrane</keyword>
<keyword evidence="1" id="KW-0472">Membrane</keyword>
<protein>
    <submittedName>
        <fullName evidence="2">Uncharacterized protein</fullName>
    </submittedName>
</protein>
<organism evidence="2 3">
    <name type="scientific">Lasallia pustulata</name>
    <dbReference type="NCBI Taxonomy" id="136370"/>
    <lineage>
        <taxon>Eukaryota</taxon>
        <taxon>Fungi</taxon>
        <taxon>Dikarya</taxon>
        <taxon>Ascomycota</taxon>
        <taxon>Pezizomycotina</taxon>
        <taxon>Lecanoromycetes</taxon>
        <taxon>OSLEUM clade</taxon>
        <taxon>Umbilicariomycetidae</taxon>
        <taxon>Umbilicariales</taxon>
        <taxon>Umbilicariaceae</taxon>
        <taxon>Lasallia</taxon>
    </lineage>
</organism>
<reference evidence="3" key="1">
    <citation type="submission" date="2017-03" db="EMBL/GenBank/DDBJ databases">
        <authorList>
            <person name="Sharma R."/>
            <person name="Thines M."/>
        </authorList>
    </citation>
    <scope>NUCLEOTIDE SEQUENCE [LARGE SCALE GENOMIC DNA]</scope>
</reference>
<keyword evidence="3" id="KW-1185">Reference proteome</keyword>